<dbReference type="PANTHER" id="PTHR10809">
    <property type="entry name" value="VESICLE-ASSOCIATED MEMBRANE PROTEIN-ASSOCIATED PROTEIN"/>
    <property type="match status" value="1"/>
</dbReference>
<dbReference type="InterPro" id="IPR000535">
    <property type="entry name" value="MSP_dom"/>
</dbReference>
<keyword evidence="7" id="KW-0493">Microtubule</keyword>
<dbReference type="Pfam" id="PF02991">
    <property type="entry name" value="ATG8"/>
    <property type="match status" value="1"/>
</dbReference>
<dbReference type="InterPro" id="IPR036312">
    <property type="entry name" value="Bifun_inhib/LTP/seed_sf"/>
</dbReference>
<dbReference type="Pfam" id="PF14547">
    <property type="entry name" value="Hydrophob_seed"/>
    <property type="match status" value="1"/>
</dbReference>
<dbReference type="EMBL" id="JAGKQM010000004">
    <property type="protein sequence ID" value="KAH0930845.1"/>
    <property type="molecule type" value="Genomic_DNA"/>
</dbReference>
<dbReference type="CDD" id="cd01958">
    <property type="entry name" value="HPS_like"/>
    <property type="match status" value="1"/>
</dbReference>
<comment type="similarity">
    <text evidence="6">Belongs to the plant LTP family. PEARLI1 subfamily.</text>
</comment>
<protein>
    <recommendedName>
        <fullName evidence="15">MSP domain-containing protein</fullName>
    </recommendedName>
</protein>
<keyword evidence="13" id="KW-0175">Coiled coil</keyword>
<keyword evidence="17" id="KW-1185">Reference proteome</keyword>
<keyword evidence="11" id="KW-0963">Cytoplasm</keyword>
<evidence type="ECO:0000256" key="12">
    <source>
        <dbReference type="ARBA" id="ARBA00023288"/>
    </source>
</evidence>
<dbReference type="InterPro" id="IPR004241">
    <property type="entry name" value="Atg8-like"/>
</dbReference>
<evidence type="ECO:0000256" key="2">
    <source>
        <dbReference type="ARBA" id="ARBA00004245"/>
    </source>
</evidence>
<comment type="similarity">
    <text evidence="5">Belongs to the VAMP-associated protein (VAP) (TC 9.B.17) family.</text>
</comment>
<dbReference type="InterPro" id="IPR027923">
    <property type="entry name" value="Hydrophob_seed_dom"/>
</dbReference>
<keyword evidence="12" id="KW-0449">Lipoprotein</keyword>
<evidence type="ECO:0000256" key="5">
    <source>
        <dbReference type="ARBA" id="ARBA00008932"/>
    </source>
</evidence>
<feature type="region of interest" description="Disordered" evidence="14">
    <location>
        <begin position="123"/>
        <end position="155"/>
    </location>
</feature>
<dbReference type="Gene3D" id="1.10.110.10">
    <property type="entry name" value="Plant lipid-transfer and hydrophobic proteins"/>
    <property type="match status" value="1"/>
</dbReference>
<accession>A0ABQ8DN90</accession>
<keyword evidence="9" id="KW-0653">Protein transport</keyword>
<feature type="domain" description="MSP" evidence="15">
    <location>
        <begin position="5"/>
        <end position="125"/>
    </location>
</feature>
<keyword evidence="10" id="KW-0472">Membrane</keyword>
<comment type="subcellular location">
    <subcellularLocation>
        <location evidence="2">Cytoplasm</location>
        <location evidence="2">Cytoskeleton</location>
    </subcellularLocation>
    <subcellularLocation>
        <location evidence="3">Membrane</location>
    </subcellularLocation>
</comment>
<evidence type="ECO:0000256" key="9">
    <source>
        <dbReference type="ARBA" id="ARBA00022927"/>
    </source>
</evidence>
<evidence type="ECO:0000313" key="17">
    <source>
        <dbReference type="Proteomes" id="UP000824890"/>
    </source>
</evidence>
<comment type="function">
    <text evidence="1">Ubiquitin-like modifier involved in autophagosomes formation. May mediate the delivery of the autophagosomes to the vacuole via the microtubule cytoskeleton.</text>
</comment>
<dbReference type="SMART" id="SM00499">
    <property type="entry name" value="AAI"/>
    <property type="match status" value="1"/>
</dbReference>
<evidence type="ECO:0000256" key="7">
    <source>
        <dbReference type="ARBA" id="ARBA00022701"/>
    </source>
</evidence>
<name>A0ABQ8DN90_BRANA</name>
<evidence type="ECO:0000256" key="1">
    <source>
        <dbReference type="ARBA" id="ARBA00003307"/>
    </source>
</evidence>
<feature type="compositionally biased region" description="Polar residues" evidence="14">
    <location>
        <begin position="140"/>
        <end position="154"/>
    </location>
</feature>
<feature type="coiled-coil region" evidence="13">
    <location>
        <begin position="180"/>
        <end position="214"/>
    </location>
</feature>
<dbReference type="PROSITE" id="PS50202">
    <property type="entry name" value="MSP"/>
    <property type="match status" value="1"/>
</dbReference>
<evidence type="ECO:0000256" key="13">
    <source>
        <dbReference type="SAM" id="Coils"/>
    </source>
</evidence>
<evidence type="ECO:0000259" key="15">
    <source>
        <dbReference type="PROSITE" id="PS50202"/>
    </source>
</evidence>
<evidence type="ECO:0000256" key="6">
    <source>
        <dbReference type="ARBA" id="ARBA00008965"/>
    </source>
</evidence>
<comment type="similarity">
    <text evidence="4">Belongs to the ATG8 family.</text>
</comment>
<sequence length="420" mass="46534">MSNALLDIDPIDLQFPFELKKQISCSLYLANKTDDYVAFKVKTTNPKKYCVRPNTGVVLPRSSSEVLVTMQAQKEAPADMQCKDKFLLQCVVASPGVTAKDVTPEMFSKEAGHRVEETKLRVVYVDPPRPPSPVREGSEEGSSPRASVSDNGASDFTAAPRFSVDRLEPQENSSEARALITRLTEEKNSAIQLNNRLQQELEKLKRESKRSQSGGGIPFMYVLLKKKKKVAFVNFSSRIKIFFFSCRSLILVHITSIQRQAESLRIIEKYPDRIHVIVEKAEKFEIPNIDKKKIKLSSEKAIFIYVDNVLPPTGEILSSDTAVKPTCPTDTLKLGVCADLHSLVRGGRDLILLVSRPFVGSPLNIPCCALLKGLANLEAVVCLCTALKAKVVGINLSFPVDLSLLLNYCGKKLPYGFQCA</sequence>
<evidence type="ECO:0000256" key="3">
    <source>
        <dbReference type="ARBA" id="ARBA00004370"/>
    </source>
</evidence>
<keyword evidence="9" id="KW-0813">Transport</keyword>
<dbReference type="InterPro" id="IPR016763">
    <property type="entry name" value="VAP"/>
</dbReference>
<keyword evidence="8" id="KW-0833">Ubl conjugation pathway</keyword>
<comment type="caution">
    <text evidence="16">The sequence shown here is derived from an EMBL/GenBank/DDBJ whole genome shotgun (WGS) entry which is preliminary data.</text>
</comment>
<evidence type="ECO:0000256" key="11">
    <source>
        <dbReference type="ARBA" id="ARBA00023212"/>
    </source>
</evidence>
<dbReference type="InterPro" id="IPR008962">
    <property type="entry name" value="PapD-like_sf"/>
</dbReference>
<dbReference type="InterPro" id="IPR016140">
    <property type="entry name" value="Bifunc_inhib/LTP/seed_store"/>
</dbReference>
<reference evidence="16 17" key="1">
    <citation type="submission" date="2021-05" db="EMBL/GenBank/DDBJ databases">
        <title>Genome Assembly of Synthetic Allotetraploid Brassica napus Reveals Homoeologous Exchanges between Subgenomes.</title>
        <authorList>
            <person name="Davis J.T."/>
        </authorList>
    </citation>
    <scope>NUCLEOTIDE SEQUENCE [LARGE SCALE GENOMIC DNA]</scope>
    <source>
        <strain evidence="17">cv. Da-Ae</strain>
        <tissue evidence="16">Seedling</tissue>
    </source>
</reference>
<dbReference type="Proteomes" id="UP000824890">
    <property type="component" value="Unassembled WGS sequence"/>
</dbReference>
<proteinExistence type="inferred from homology"/>
<dbReference type="SUPFAM" id="SSF47699">
    <property type="entry name" value="Bifunctional inhibitor/lipid-transfer protein/seed storage 2S albumin"/>
    <property type="match status" value="1"/>
</dbReference>
<dbReference type="Gene3D" id="2.60.40.10">
    <property type="entry name" value="Immunoglobulins"/>
    <property type="match status" value="1"/>
</dbReference>
<evidence type="ECO:0000256" key="8">
    <source>
        <dbReference type="ARBA" id="ARBA00022786"/>
    </source>
</evidence>
<evidence type="ECO:0000256" key="4">
    <source>
        <dbReference type="ARBA" id="ARBA00007293"/>
    </source>
</evidence>
<evidence type="ECO:0000256" key="10">
    <source>
        <dbReference type="ARBA" id="ARBA00023136"/>
    </source>
</evidence>
<dbReference type="Gene3D" id="3.10.20.90">
    <property type="entry name" value="Phosphatidylinositol 3-kinase Catalytic Subunit, Chain A, domain 1"/>
    <property type="match status" value="1"/>
</dbReference>
<dbReference type="SUPFAM" id="SSF54236">
    <property type="entry name" value="Ubiquitin-like"/>
    <property type="match status" value="1"/>
</dbReference>
<dbReference type="PANTHER" id="PTHR10809:SF119">
    <property type="entry name" value="VESICLE-ASSOCIATED PROTEIN 1-2-RELATED"/>
    <property type="match status" value="1"/>
</dbReference>
<evidence type="ECO:0000256" key="14">
    <source>
        <dbReference type="SAM" id="MobiDB-lite"/>
    </source>
</evidence>
<organism evidence="16 17">
    <name type="scientific">Brassica napus</name>
    <name type="common">Rape</name>
    <dbReference type="NCBI Taxonomy" id="3708"/>
    <lineage>
        <taxon>Eukaryota</taxon>
        <taxon>Viridiplantae</taxon>
        <taxon>Streptophyta</taxon>
        <taxon>Embryophyta</taxon>
        <taxon>Tracheophyta</taxon>
        <taxon>Spermatophyta</taxon>
        <taxon>Magnoliopsida</taxon>
        <taxon>eudicotyledons</taxon>
        <taxon>Gunneridae</taxon>
        <taxon>Pentapetalae</taxon>
        <taxon>rosids</taxon>
        <taxon>malvids</taxon>
        <taxon>Brassicales</taxon>
        <taxon>Brassicaceae</taxon>
        <taxon>Brassiceae</taxon>
        <taxon>Brassica</taxon>
    </lineage>
</organism>
<dbReference type="InterPro" id="IPR029071">
    <property type="entry name" value="Ubiquitin-like_domsf"/>
</dbReference>
<keyword evidence="11" id="KW-0206">Cytoskeleton</keyword>
<dbReference type="SUPFAM" id="SSF49354">
    <property type="entry name" value="PapD-like"/>
    <property type="match status" value="1"/>
</dbReference>
<dbReference type="InterPro" id="IPR013783">
    <property type="entry name" value="Ig-like_fold"/>
</dbReference>
<dbReference type="Pfam" id="PF00635">
    <property type="entry name" value="Motile_Sperm"/>
    <property type="match status" value="1"/>
</dbReference>
<gene>
    <name evidence="16" type="ORF">HID58_016572</name>
</gene>
<evidence type="ECO:0000313" key="16">
    <source>
        <dbReference type="EMBL" id="KAH0930845.1"/>
    </source>
</evidence>